<sequence length="265" mass="28559">MRPGVGLTANVVQRSALRFSNVVVDSPALIVLRHGAKSLQSGGRRWAVHGGDAIAIAGGQSFDVWNRLSGDGLFEARWVVWDPSILERYEPQGRSARPLAGAAALKGVGAEFAGAVDRAVAAVACTAEVVPDDVARHRLAELLVWLAAANIRFSRPRATSVVSRLRALLAASISEAWTMPEVAARLAMSEATLRRRLRAEGASFNELLADVRMSFAMTLLQSTDRSVAHIASDVGYESASRFAIRFRERFGFAPTAIRGHRRSSA</sequence>
<dbReference type="Proteomes" id="UP001165541">
    <property type="component" value="Unassembled WGS sequence"/>
</dbReference>
<dbReference type="PANTHER" id="PTHR47894">
    <property type="entry name" value="HTH-TYPE TRANSCRIPTIONAL REGULATOR GADX"/>
    <property type="match status" value="1"/>
</dbReference>
<keyword evidence="3" id="KW-0804">Transcription</keyword>
<dbReference type="RefSeq" id="WP_251779081.1">
    <property type="nucleotide sequence ID" value="NZ_JAMKFE010000007.1"/>
</dbReference>
<dbReference type="Gene3D" id="1.10.10.60">
    <property type="entry name" value="Homeodomain-like"/>
    <property type="match status" value="1"/>
</dbReference>
<proteinExistence type="predicted"/>
<dbReference type="SUPFAM" id="SSF46689">
    <property type="entry name" value="Homeodomain-like"/>
    <property type="match status" value="1"/>
</dbReference>
<dbReference type="Pfam" id="PF12833">
    <property type="entry name" value="HTH_18"/>
    <property type="match status" value="1"/>
</dbReference>
<evidence type="ECO:0000256" key="1">
    <source>
        <dbReference type="ARBA" id="ARBA00023015"/>
    </source>
</evidence>
<keyword evidence="2" id="KW-0238">DNA-binding</keyword>
<evidence type="ECO:0000313" key="6">
    <source>
        <dbReference type="Proteomes" id="UP001165541"/>
    </source>
</evidence>
<dbReference type="EMBL" id="JAMKFE010000007">
    <property type="protein sequence ID" value="MCM5680629.1"/>
    <property type="molecule type" value="Genomic_DNA"/>
</dbReference>
<evidence type="ECO:0000256" key="2">
    <source>
        <dbReference type="ARBA" id="ARBA00023125"/>
    </source>
</evidence>
<dbReference type="PROSITE" id="PS01124">
    <property type="entry name" value="HTH_ARAC_FAMILY_2"/>
    <property type="match status" value="1"/>
</dbReference>
<accession>A0ABT0YQM9</accession>
<evidence type="ECO:0000259" key="4">
    <source>
        <dbReference type="PROSITE" id="PS01124"/>
    </source>
</evidence>
<dbReference type="InterPro" id="IPR018060">
    <property type="entry name" value="HTH_AraC"/>
</dbReference>
<evidence type="ECO:0000313" key="5">
    <source>
        <dbReference type="EMBL" id="MCM5680629.1"/>
    </source>
</evidence>
<keyword evidence="1" id="KW-0805">Transcription regulation</keyword>
<gene>
    <name evidence="5" type="ORF">M8A51_13970</name>
</gene>
<protein>
    <submittedName>
        <fullName evidence="5">Helix-turn-helix transcriptional regulator</fullName>
    </submittedName>
</protein>
<comment type="caution">
    <text evidence="5">The sequence shown here is derived from an EMBL/GenBank/DDBJ whole genome shotgun (WGS) entry which is preliminary data.</text>
</comment>
<dbReference type="PANTHER" id="PTHR47894:SF4">
    <property type="entry name" value="HTH-TYPE TRANSCRIPTIONAL REGULATOR GADX"/>
    <property type="match status" value="1"/>
</dbReference>
<feature type="domain" description="HTH araC/xylS-type" evidence="4">
    <location>
        <begin position="163"/>
        <end position="260"/>
    </location>
</feature>
<dbReference type="SMART" id="SM00342">
    <property type="entry name" value="HTH_ARAC"/>
    <property type="match status" value="1"/>
</dbReference>
<dbReference type="InterPro" id="IPR009057">
    <property type="entry name" value="Homeodomain-like_sf"/>
</dbReference>
<reference evidence="5" key="1">
    <citation type="submission" date="2022-05" db="EMBL/GenBank/DDBJ databases">
        <title>Schlegelella sp. nov., isolated from mangrove soil.</title>
        <authorList>
            <person name="Liu Y."/>
            <person name="Ge X."/>
            <person name="Liu W."/>
        </authorList>
    </citation>
    <scope>NUCLEOTIDE SEQUENCE</scope>
    <source>
        <strain evidence="5">S2-27</strain>
    </source>
</reference>
<keyword evidence="6" id="KW-1185">Reference proteome</keyword>
<name>A0ABT0YQM9_9BURK</name>
<organism evidence="5 6">
    <name type="scientific">Caldimonas mangrovi</name>
    <dbReference type="NCBI Taxonomy" id="2944811"/>
    <lineage>
        <taxon>Bacteria</taxon>
        <taxon>Pseudomonadati</taxon>
        <taxon>Pseudomonadota</taxon>
        <taxon>Betaproteobacteria</taxon>
        <taxon>Burkholderiales</taxon>
        <taxon>Sphaerotilaceae</taxon>
        <taxon>Caldimonas</taxon>
    </lineage>
</organism>
<evidence type="ECO:0000256" key="3">
    <source>
        <dbReference type="ARBA" id="ARBA00023163"/>
    </source>
</evidence>